<comment type="caution">
    <text evidence="2">The sequence shown here is derived from an EMBL/GenBank/DDBJ whole genome shotgun (WGS) entry which is preliminary data.</text>
</comment>
<reference evidence="2 3" key="1">
    <citation type="journal article" date="2018" name="PLoS Genet.">
        <title>Population sequencing reveals clonal diversity and ancestral inbreeding in the grapevine cultivar Chardonnay.</title>
        <authorList>
            <person name="Roach M.J."/>
            <person name="Johnson D.L."/>
            <person name="Bohlmann J."/>
            <person name="van Vuuren H.J."/>
            <person name="Jones S.J."/>
            <person name="Pretorius I.S."/>
            <person name="Schmidt S.A."/>
            <person name="Borneman A.R."/>
        </authorList>
    </citation>
    <scope>NUCLEOTIDE SEQUENCE [LARGE SCALE GENOMIC DNA]</scope>
    <source>
        <strain evidence="3">cv. Chardonnay</strain>
        <tissue evidence="2">Leaf</tissue>
    </source>
</reference>
<sequence length="137" mass="15463">MTPGRPTGTTPFALVYEMDVVIPIKIGMPTARTTIQGQRDEKQELERQLDWVDEMLPEAPPTPSSISLSLVRHLCTWPLQPLFPLPSDEPRPSSPTSPLLTPLVASPYLWWLSEQQPDRFLPAQAEHEVLHRYLSVG</sequence>
<protein>
    <submittedName>
        <fullName evidence="2">Uncharacterized protein</fullName>
    </submittedName>
</protein>
<proteinExistence type="predicted"/>
<keyword evidence="1" id="KW-0175">Coiled coil</keyword>
<evidence type="ECO:0000256" key="1">
    <source>
        <dbReference type="SAM" id="Coils"/>
    </source>
</evidence>
<organism evidence="2 3">
    <name type="scientific">Vitis vinifera</name>
    <name type="common">Grape</name>
    <dbReference type="NCBI Taxonomy" id="29760"/>
    <lineage>
        <taxon>Eukaryota</taxon>
        <taxon>Viridiplantae</taxon>
        <taxon>Streptophyta</taxon>
        <taxon>Embryophyta</taxon>
        <taxon>Tracheophyta</taxon>
        <taxon>Spermatophyta</taxon>
        <taxon>Magnoliopsida</taxon>
        <taxon>eudicotyledons</taxon>
        <taxon>Gunneridae</taxon>
        <taxon>Pentapetalae</taxon>
        <taxon>rosids</taxon>
        <taxon>Vitales</taxon>
        <taxon>Vitaceae</taxon>
        <taxon>Viteae</taxon>
        <taxon>Vitis</taxon>
    </lineage>
</organism>
<name>A0A438FQ48_VITVI</name>
<dbReference type="EMBL" id="QGNW01000790">
    <property type="protein sequence ID" value="RVW62051.1"/>
    <property type="molecule type" value="Genomic_DNA"/>
</dbReference>
<accession>A0A438FQ48</accession>
<evidence type="ECO:0000313" key="2">
    <source>
        <dbReference type="EMBL" id="RVW62051.1"/>
    </source>
</evidence>
<evidence type="ECO:0000313" key="3">
    <source>
        <dbReference type="Proteomes" id="UP000288805"/>
    </source>
</evidence>
<dbReference type="AlphaFoldDB" id="A0A438FQ48"/>
<dbReference type="Proteomes" id="UP000288805">
    <property type="component" value="Unassembled WGS sequence"/>
</dbReference>
<gene>
    <name evidence="2" type="ORF">CK203_064928</name>
</gene>
<feature type="coiled-coil region" evidence="1">
    <location>
        <begin position="28"/>
        <end position="55"/>
    </location>
</feature>